<feature type="domain" description="ABC transmembrane type-1" evidence="9">
    <location>
        <begin position="28"/>
        <end position="314"/>
    </location>
</feature>
<dbReference type="InterPro" id="IPR003593">
    <property type="entry name" value="AAA+_ATPase"/>
</dbReference>
<dbReference type="SUPFAM" id="SSF90123">
    <property type="entry name" value="ABC transporter transmembrane region"/>
    <property type="match status" value="1"/>
</dbReference>
<organism evidence="10 11">
    <name type="scientific">Alkalispirillum mobile</name>
    <dbReference type="NCBI Taxonomy" id="85925"/>
    <lineage>
        <taxon>Bacteria</taxon>
        <taxon>Pseudomonadati</taxon>
        <taxon>Pseudomonadota</taxon>
        <taxon>Gammaproteobacteria</taxon>
        <taxon>Chromatiales</taxon>
        <taxon>Ectothiorhodospiraceae</taxon>
        <taxon>Alkalispirillum</taxon>
    </lineage>
</organism>
<feature type="transmembrane region" description="Helical" evidence="7">
    <location>
        <begin position="172"/>
        <end position="190"/>
    </location>
</feature>
<reference evidence="10 11" key="1">
    <citation type="submission" date="2018-10" db="EMBL/GenBank/DDBJ databases">
        <title>Genomic Encyclopedia of Type Strains, Phase IV (KMG-IV): sequencing the most valuable type-strain genomes for metagenomic binning, comparative biology and taxonomic classification.</title>
        <authorList>
            <person name="Goeker M."/>
        </authorList>
    </citation>
    <scope>NUCLEOTIDE SEQUENCE [LARGE SCALE GENOMIC DNA]</scope>
    <source>
        <strain evidence="10 11">DSM 12769</strain>
    </source>
</reference>
<name>A0A498CDP3_9GAMM</name>
<keyword evidence="2 7" id="KW-0812">Transmembrane</keyword>
<accession>A0A498CDP3</accession>
<dbReference type="InterPro" id="IPR003439">
    <property type="entry name" value="ABC_transporter-like_ATP-bd"/>
</dbReference>
<evidence type="ECO:0000259" key="8">
    <source>
        <dbReference type="PROSITE" id="PS50893"/>
    </source>
</evidence>
<feature type="transmembrane region" description="Helical" evidence="7">
    <location>
        <begin position="50"/>
        <end position="70"/>
    </location>
</feature>
<evidence type="ECO:0000256" key="2">
    <source>
        <dbReference type="ARBA" id="ARBA00022692"/>
    </source>
</evidence>
<keyword evidence="4 10" id="KW-0067">ATP-binding</keyword>
<dbReference type="AlphaFoldDB" id="A0A498CDP3"/>
<keyword evidence="3" id="KW-0547">Nucleotide-binding</keyword>
<feature type="transmembrane region" description="Helical" evidence="7">
    <location>
        <begin position="24"/>
        <end position="44"/>
    </location>
</feature>
<keyword evidence="11" id="KW-1185">Reference proteome</keyword>
<dbReference type="InterPro" id="IPR036640">
    <property type="entry name" value="ABC1_TM_sf"/>
</dbReference>
<dbReference type="PANTHER" id="PTHR43394:SF1">
    <property type="entry name" value="ATP-BINDING CASSETTE SUB-FAMILY B MEMBER 10, MITOCHONDRIAL"/>
    <property type="match status" value="1"/>
</dbReference>
<proteinExistence type="predicted"/>
<evidence type="ECO:0000256" key="1">
    <source>
        <dbReference type="ARBA" id="ARBA00004651"/>
    </source>
</evidence>
<dbReference type="Pfam" id="PF00664">
    <property type="entry name" value="ABC_membrane"/>
    <property type="match status" value="1"/>
</dbReference>
<keyword evidence="6 7" id="KW-0472">Membrane</keyword>
<feature type="transmembrane region" description="Helical" evidence="7">
    <location>
        <begin position="256"/>
        <end position="276"/>
    </location>
</feature>
<dbReference type="GO" id="GO:0045454">
    <property type="term" value="P:cell redox homeostasis"/>
    <property type="evidence" value="ECO:0007669"/>
    <property type="project" value="InterPro"/>
</dbReference>
<dbReference type="SUPFAM" id="SSF52540">
    <property type="entry name" value="P-loop containing nucleoside triphosphate hydrolases"/>
    <property type="match status" value="1"/>
</dbReference>
<dbReference type="SMART" id="SM00382">
    <property type="entry name" value="AAA"/>
    <property type="match status" value="1"/>
</dbReference>
<dbReference type="OrthoDB" id="6336411at2"/>
<dbReference type="GO" id="GO:0016887">
    <property type="term" value="F:ATP hydrolysis activity"/>
    <property type="evidence" value="ECO:0007669"/>
    <property type="project" value="InterPro"/>
</dbReference>
<dbReference type="Gene3D" id="3.40.50.300">
    <property type="entry name" value="P-loop containing nucleotide triphosphate hydrolases"/>
    <property type="match status" value="1"/>
</dbReference>
<evidence type="ECO:0000313" key="11">
    <source>
        <dbReference type="Proteomes" id="UP000275461"/>
    </source>
</evidence>
<dbReference type="GO" id="GO:0034775">
    <property type="term" value="P:glutathione transmembrane transport"/>
    <property type="evidence" value="ECO:0007669"/>
    <property type="project" value="InterPro"/>
</dbReference>
<dbReference type="NCBIfam" id="TIGR02868">
    <property type="entry name" value="CydC"/>
    <property type="match status" value="1"/>
</dbReference>
<dbReference type="InterPro" id="IPR014223">
    <property type="entry name" value="ABC_CydC/D"/>
</dbReference>
<dbReference type="Proteomes" id="UP000275461">
    <property type="component" value="Unassembled WGS sequence"/>
</dbReference>
<dbReference type="GO" id="GO:0015421">
    <property type="term" value="F:ABC-type oligopeptide transporter activity"/>
    <property type="evidence" value="ECO:0007669"/>
    <property type="project" value="TreeGrafter"/>
</dbReference>
<dbReference type="PROSITE" id="PS50893">
    <property type="entry name" value="ABC_TRANSPORTER_2"/>
    <property type="match status" value="1"/>
</dbReference>
<keyword evidence="5 7" id="KW-1133">Transmembrane helix</keyword>
<dbReference type="InterPro" id="IPR011527">
    <property type="entry name" value="ABC1_TM_dom"/>
</dbReference>
<dbReference type="RefSeq" id="WP_121441050.1">
    <property type="nucleotide sequence ID" value="NZ_RCDA01000001.1"/>
</dbReference>
<comment type="caution">
    <text evidence="10">The sequence shown here is derived from an EMBL/GenBank/DDBJ whole genome shotgun (WGS) entry which is preliminary data.</text>
</comment>
<dbReference type="PROSITE" id="PS00211">
    <property type="entry name" value="ABC_TRANSPORTER_1"/>
    <property type="match status" value="1"/>
</dbReference>
<evidence type="ECO:0000256" key="4">
    <source>
        <dbReference type="ARBA" id="ARBA00022840"/>
    </source>
</evidence>
<dbReference type="InterPro" id="IPR039421">
    <property type="entry name" value="Type_1_exporter"/>
</dbReference>
<dbReference type="PROSITE" id="PS50929">
    <property type="entry name" value="ABC_TM1F"/>
    <property type="match status" value="1"/>
</dbReference>
<dbReference type="Pfam" id="PF00005">
    <property type="entry name" value="ABC_tran"/>
    <property type="match status" value="1"/>
</dbReference>
<comment type="subcellular location">
    <subcellularLocation>
        <location evidence="1">Cell membrane</location>
        <topology evidence="1">Multi-pass membrane protein</topology>
    </subcellularLocation>
</comment>
<dbReference type="GO" id="GO:0005524">
    <property type="term" value="F:ATP binding"/>
    <property type="evidence" value="ECO:0007669"/>
    <property type="project" value="UniProtKB-KW"/>
</dbReference>
<dbReference type="PANTHER" id="PTHR43394">
    <property type="entry name" value="ATP-DEPENDENT PERMEASE MDL1, MITOCHONDRIAL"/>
    <property type="match status" value="1"/>
</dbReference>
<dbReference type="InterPro" id="IPR027417">
    <property type="entry name" value="P-loop_NTPase"/>
</dbReference>
<evidence type="ECO:0000256" key="3">
    <source>
        <dbReference type="ARBA" id="ARBA00022741"/>
    </source>
</evidence>
<evidence type="ECO:0000256" key="7">
    <source>
        <dbReference type="SAM" id="Phobius"/>
    </source>
</evidence>
<feature type="transmembrane region" description="Helical" evidence="7">
    <location>
        <begin position="288"/>
        <end position="312"/>
    </location>
</feature>
<dbReference type="EMBL" id="RCDA01000001">
    <property type="protein sequence ID" value="RLK50568.1"/>
    <property type="molecule type" value="Genomic_DNA"/>
</dbReference>
<protein>
    <submittedName>
        <fullName evidence="10">ATP-binding cassette subfamily C protein CydC</fullName>
    </submittedName>
</protein>
<dbReference type="GO" id="GO:0005886">
    <property type="term" value="C:plasma membrane"/>
    <property type="evidence" value="ECO:0007669"/>
    <property type="project" value="UniProtKB-SubCell"/>
</dbReference>
<dbReference type="CDD" id="cd18585">
    <property type="entry name" value="ABC_6TM_CydC"/>
    <property type="match status" value="1"/>
</dbReference>
<dbReference type="Gene3D" id="1.20.1560.10">
    <property type="entry name" value="ABC transporter type 1, transmembrane domain"/>
    <property type="match status" value="1"/>
</dbReference>
<dbReference type="InterPro" id="IPR017871">
    <property type="entry name" value="ABC_transporter-like_CS"/>
</dbReference>
<evidence type="ECO:0000259" key="9">
    <source>
        <dbReference type="PROSITE" id="PS50929"/>
    </source>
</evidence>
<evidence type="ECO:0000256" key="5">
    <source>
        <dbReference type="ARBA" id="ARBA00022989"/>
    </source>
</evidence>
<evidence type="ECO:0000313" key="10">
    <source>
        <dbReference type="EMBL" id="RLK50568.1"/>
    </source>
</evidence>
<feature type="domain" description="ABC transporter" evidence="8">
    <location>
        <begin position="347"/>
        <end position="560"/>
    </location>
</feature>
<evidence type="ECO:0000256" key="6">
    <source>
        <dbReference type="ARBA" id="ARBA00023136"/>
    </source>
</evidence>
<feature type="transmembrane region" description="Helical" evidence="7">
    <location>
        <begin position="142"/>
        <end position="166"/>
    </location>
</feature>
<sequence>MNHEAPKALQRPLTHFARLFLHRWPWMLAGTLLTLATLLANIGLLSLSGWFITATALAGLGLIVGLDIYVPGGGIRFFALARTLSRYGERLVTHEATFRLLADIRCWLFRRLAQQDPLSLGRLRGGDLLNRLTADIEALDNLYIRVIGPTIAALLAGLVAMALLGWVDGRMALVALGLLLVGALLTWDAARRGRRSGQRMSHLQPRFRAVIIEGVRGLAELRVYGGGERQRRLIGQHGRAWSQLQRRMAHLTGVGNALNGLAGQLALFAALILGLWLHQQQAITGPQWVLTLFALMGLAEALAPLPLAFQFLGRTRSAATRLLEQAEHPVQVHSPRSPQGMPERFDIELRRVTYGYHAGRPVLSNYSLHITQGRQLAITGPSGLGKTTLLKLLARLDDPWAGTIRVDGVDLRELALTDWHQRIGMLEQHAPVFSDSVAGNLRVAAPDAGEERLWEALRIAGLDERVRAMPEGLATWLGEAGATVSGGEARRLALARVILHDPDIVLLDEPAAGLDGDSARALAARLQHWLRGRTAIIVSHDPDWLPPMDAVLDWSRIDHR</sequence>
<gene>
    <name evidence="10" type="ORF">DFR31_0474</name>
</gene>